<feature type="compositionally biased region" description="Basic residues" evidence="2">
    <location>
        <begin position="35"/>
        <end position="47"/>
    </location>
</feature>
<evidence type="ECO:0000313" key="5">
    <source>
        <dbReference type="Proteomes" id="UP000070544"/>
    </source>
</evidence>
<organism evidence="4 5">
    <name type="scientific">Gonapodya prolifera (strain JEL478)</name>
    <name type="common">Monoblepharis prolifera</name>
    <dbReference type="NCBI Taxonomy" id="1344416"/>
    <lineage>
        <taxon>Eukaryota</taxon>
        <taxon>Fungi</taxon>
        <taxon>Fungi incertae sedis</taxon>
        <taxon>Chytridiomycota</taxon>
        <taxon>Chytridiomycota incertae sedis</taxon>
        <taxon>Monoblepharidomycetes</taxon>
        <taxon>Monoblepharidales</taxon>
        <taxon>Gonapodyaceae</taxon>
        <taxon>Gonapodya</taxon>
    </lineage>
</organism>
<name>A0A139A0M2_GONPJ</name>
<feature type="region of interest" description="Disordered" evidence="2">
    <location>
        <begin position="348"/>
        <end position="392"/>
    </location>
</feature>
<feature type="compositionally biased region" description="Low complexity" evidence="2">
    <location>
        <begin position="141"/>
        <end position="154"/>
    </location>
</feature>
<feature type="compositionally biased region" description="Pro residues" evidence="2">
    <location>
        <begin position="372"/>
        <end position="392"/>
    </location>
</feature>
<proteinExistence type="predicted"/>
<accession>A0A139A0M2</accession>
<keyword evidence="1" id="KW-0862">Zinc</keyword>
<evidence type="ECO:0000313" key="4">
    <source>
        <dbReference type="EMBL" id="KXS10320.1"/>
    </source>
</evidence>
<dbReference type="Gene3D" id="3.30.160.60">
    <property type="entry name" value="Classic Zinc Finger"/>
    <property type="match status" value="1"/>
</dbReference>
<dbReference type="InterPro" id="IPR013087">
    <property type="entry name" value="Znf_C2H2_type"/>
</dbReference>
<feature type="compositionally biased region" description="Low complexity" evidence="2">
    <location>
        <begin position="348"/>
        <end position="363"/>
    </location>
</feature>
<feature type="domain" description="C2H2-type" evidence="3">
    <location>
        <begin position="17"/>
        <end position="47"/>
    </location>
</feature>
<evidence type="ECO:0000256" key="1">
    <source>
        <dbReference type="PROSITE-ProRule" id="PRU00042"/>
    </source>
</evidence>
<feature type="region of interest" description="Disordered" evidence="2">
    <location>
        <begin position="1"/>
        <end position="158"/>
    </location>
</feature>
<dbReference type="GO" id="GO:0008270">
    <property type="term" value="F:zinc ion binding"/>
    <property type="evidence" value="ECO:0007669"/>
    <property type="project" value="UniProtKB-KW"/>
</dbReference>
<feature type="region of interest" description="Disordered" evidence="2">
    <location>
        <begin position="200"/>
        <end position="226"/>
    </location>
</feature>
<dbReference type="Proteomes" id="UP000070544">
    <property type="component" value="Unassembled WGS sequence"/>
</dbReference>
<dbReference type="EMBL" id="KQ965830">
    <property type="protein sequence ID" value="KXS10320.1"/>
    <property type="molecule type" value="Genomic_DNA"/>
</dbReference>
<evidence type="ECO:0000256" key="2">
    <source>
        <dbReference type="SAM" id="MobiDB-lite"/>
    </source>
</evidence>
<keyword evidence="1" id="KW-0863">Zinc-finger</keyword>
<protein>
    <recommendedName>
        <fullName evidence="3">C2H2-type domain-containing protein</fullName>
    </recommendedName>
</protein>
<dbReference type="AlphaFoldDB" id="A0A139A0M2"/>
<sequence>MDAQNASGKGERGEKAFQCPRCGNKFTRKDVMIRHTTRKVCRPHRRPSSQPATPPSPARAHITRTDSPLAAFPAEPHSAGHSPPVGHRTDSAGMTPEDPKSPPPLAHPRDHDTRRSLTHFHHASPSSYRPSTPQGYGGGTSTSLSTPLHPITLHHPPPPPPLHWPDLAPSSSTNAALRSLFPMLREDFVARFDERAAFPAGSPAHAQEPTQPSMPQGVSPGATDMTTTTPLQLRERHRPAPALVPAPAPAPPLTPAAWTLPPLPNPDLDLDPSPPTATAATANANAAWRHHFPGRALREEFVAQIARVGERAEQGGPPPPHVPTHVPAIEWDRCQDAPAPTLALTLTHTPTQTQTPTPTPTHTRTPDFLEPPLYPPVPPRPRVLPFPPFSLG</sequence>
<reference evidence="4 5" key="1">
    <citation type="journal article" date="2015" name="Genome Biol. Evol.">
        <title>Phylogenomic analyses indicate that early fungi evolved digesting cell walls of algal ancestors of land plants.</title>
        <authorList>
            <person name="Chang Y."/>
            <person name="Wang S."/>
            <person name="Sekimoto S."/>
            <person name="Aerts A.L."/>
            <person name="Choi C."/>
            <person name="Clum A."/>
            <person name="LaButti K.M."/>
            <person name="Lindquist E.A."/>
            <person name="Yee Ngan C."/>
            <person name="Ohm R.A."/>
            <person name="Salamov A.A."/>
            <person name="Grigoriev I.V."/>
            <person name="Spatafora J.W."/>
            <person name="Berbee M.L."/>
        </authorList>
    </citation>
    <scope>NUCLEOTIDE SEQUENCE [LARGE SCALE GENOMIC DNA]</scope>
    <source>
        <strain evidence="4 5">JEL478</strain>
    </source>
</reference>
<dbReference type="OMA" id="GMMERES"/>
<dbReference type="PROSITE" id="PS50157">
    <property type="entry name" value="ZINC_FINGER_C2H2_2"/>
    <property type="match status" value="1"/>
</dbReference>
<keyword evidence="5" id="KW-1185">Reference proteome</keyword>
<feature type="compositionally biased region" description="Polar residues" evidence="2">
    <location>
        <begin position="124"/>
        <end position="134"/>
    </location>
</feature>
<keyword evidence="1" id="KW-0479">Metal-binding</keyword>
<evidence type="ECO:0000259" key="3">
    <source>
        <dbReference type="PROSITE" id="PS50157"/>
    </source>
</evidence>
<gene>
    <name evidence="4" type="ORF">M427DRAFT_159505</name>
</gene>